<dbReference type="RefSeq" id="WP_272779703.1">
    <property type="nucleotide sequence ID" value="NZ_JAQQLI010000054.1"/>
</dbReference>
<gene>
    <name evidence="1" type="ORF">PQJ73_24565</name>
</gene>
<keyword evidence="2" id="KW-1185">Reference proteome</keyword>
<protein>
    <submittedName>
        <fullName evidence="1">Uncharacterized protein</fullName>
    </submittedName>
</protein>
<evidence type="ECO:0000313" key="1">
    <source>
        <dbReference type="EMBL" id="MDC7788870.1"/>
    </source>
</evidence>
<comment type="caution">
    <text evidence="1">The sequence shown here is derived from an EMBL/GenBank/DDBJ whole genome shotgun (WGS) entry which is preliminary data.</text>
</comment>
<name>A0ABT5JIL9_RHOTP</name>
<organism evidence="1 2">
    <name type="scientific">Rhodoplanes tepidamans</name>
    <name type="common">Rhodoplanes cryptolactis</name>
    <dbReference type="NCBI Taxonomy" id="200616"/>
    <lineage>
        <taxon>Bacteria</taxon>
        <taxon>Pseudomonadati</taxon>
        <taxon>Pseudomonadota</taxon>
        <taxon>Alphaproteobacteria</taxon>
        <taxon>Hyphomicrobiales</taxon>
        <taxon>Nitrobacteraceae</taxon>
        <taxon>Rhodoplanes</taxon>
    </lineage>
</organism>
<accession>A0ABT5JIL9</accession>
<dbReference type="Proteomes" id="UP001165652">
    <property type="component" value="Unassembled WGS sequence"/>
</dbReference>
<reference evidence="1" key="2">
    <citation type="submission" date="2023-02" db="EMBL/GenBank/DDBJ databases">
        <authorList>
            <person name="Rayyan A."/>
            <person name="Meyer T."/>
            <person name="Kyndt J.A."/>
        </authorList>
    </citation>
    <scope>NUCLEOTIDE SEQUENCE</scope>
    <source>
        <strain evidence="1">DSM 9987</strain>
    </source>
</reference>
<reference evidence="1" key="1">
    <citation type="journal article" date="2023" name="Microbiol Resour">
        <title>Genome Sequences of Rhodoplanes serenus and Two Thermotolerant Strains, Rhodoplanes tepidamans and 'Rhodoplanes cryptolactis,' Further Refine the Genus.</title>
        <authorList>
            <person name="Rayyan A.A."/>
            <person name="Kyndt J.A."/>
        </authorList>
    </citation>
    <scope>NUCLEOTIDE SEQUENCE</scope>
    <source>
        <strain evidence="1">DSM 9987</strain>
    </source>
</reference>
<dbReference type="EMBL" id="JAQQLI010000054">
    <property type="protein sequence ID" value="MDC7788870.1"/>
    <property type="molecule type" value="Genomic_DNA"/>
</dbReference>
<sequence>MAPTHHSLPDDPPTAVLAILDTFRRHPNAVSERARETLKSFGLIDSAEGGATRTAHRC</sequence>
<evidence type="ECO:0000313" key="2">
    <source>
        <dbReference type="Proteomes" id="UP001165652"/>
    </source>
</evidence>
<proteinExistence type="predicted"/>